<keyword evidence="4" id="KW-1185">Reference proteome</keyword>
<comment type="caution">
    <text evidence="3">The sequence shown here is derived from an EMBL/GenBank/DDBJ whole genome shotgun (WGS) entry which is preliminary data.</text>
</comment>
<feature type="domain" description="Rv2525c-like glycoside hydrolase-like" evidence="2">
    <location>
        <begin position="979"/>
        <end position="1110"/>
    </location>
</feature>
<gene>
    <name evidence="3" type="ORF">FZ942_26700</name>
</gene>
<dbReference type="InterPro" id="IPR017853">
    <property type="entry name" value="GH"/>
</dbReference>
<evidence type="ECO:0000313" key="3">
    <source>
        <dbReference type="EMBL" id="KAA0592739.1"/>
    </source>
</evidence>
<protein>
    <submittedName>
        <fullName evidence="3">DUF1906 domain-containing protein</fullName>
    </submittedName>
</protein>
<dbReference type="Gene3D" id="3.20.20.80">
    <property type="entry name" value="Glycosidases"/>
    <property type="match status" value="1"/>
</dbReference>
<feature type="region of interest" description="Disordered" evidence="1">
    <location>
        <begin position="1157"/>
        <end position="1179"/>
    </location>
</feature>
<feature type="compositionally biased region" description="Pro residues" evidence="1">
    <location>
        <begin position="817"/>
        <end position="866"/>
    </location>
</feature>
<feature type="compositionally biased region" description="Pro residues" evidence="1">
    <location>
        <begin position="886"/>
        <end position="910"/>
    </location>
</feature>
<dbReference type="SUPFAM" id="SSF51445">
    <property type="entry name" value="(Trans)glycosidases"/>
    <property type="match status" value="1"/>
</dbReference>
<reference evidence="3 4" key="1">
    <citation type="submission" date="2019-08" db="EMBL/GenBank/DDBJ databases">
        <authorList>
            <person name="Grouzdev D."/>
            <person name="Tikhonova E."/>
            <person name="Kravchenko I."/>
        </authorList>
    </citation>
    <scope>NUCLEOTIDE SEQUENCE [LARGE SCALE GENOMIC DNA]</scope>
    <source>
        <strain evidence="3 4">59b</strain>
    </source>
</reference>
<evidence type="ECO:0000259" key="2">
    <source>
        <dbReference type="Pfam" id="PF08924"/>
    </source>
</evidence>
<dbReference type="InterPro" id="IPR015020">
    <property type="entry name" value="Rv2525c-like_Glyco_Hydro-like"/>
</dbReference>
<dbReference type="Pfam" id="PF08924">
    <property type="entry name" value="Rv2525c_GlyHyd-like"/>
    <property type="match status" value="1"/>
</dbReference>
<dbReference type="PANTHER" id="PTHR24216">
    <property type="entry name" value="PAXILLIN-RELATED"/>
    <property type="match status" value="1"/>
</dbReference>
<feature type="region of interest" description="Disordered" evidence="1">
    <location>
        <begin position="815"/>
        <end position="948"/>
    </location>
</feature>
<name>A0A5A9GHJ5_AZOLI</name>
<dbReference type="PANTHER" id="PTHR24216:SF65">
    <property type="entry name" value="PAXILLIN-LIKE PROTEIN 1"/>
    <property type="match status" value="1"/>
</dbReference>
<dbReference type="Proteomes" id="UP000324927">
    <property type="component" value="Unassembled WGS sequence"/>
</dbReference>
<sequence length="1179" mass="127142">MTREVTGKPNSIPRTLPTAAGLSYSGLRAEGTRLVQAMSGQIWTDYNYSDPGVTILEQLCYALTELSFRADFPVADLLGAPATGAVALWRQALYPARAIMPVNPVTSGDLRRLIIDRVPGVGNAWFTPCPPAEVQGVSGLYRLSLLVPSQDPCCSGNDDRLKAIVERARTTYAAHRALCEDVESIVLLAPLATVVEADVQLDDGADPNAVMARLLFGLGLRLAPEPKRAPLDALLAAGRTTSEIFTGPLMLRGFIADEQLTPFPAVMPVDDLLQTMAETAGVLSVPALSVRIDGDPRTYAPGDLVSVPEGRVLWLAEGPCDGSYPIRLWRGDVLCQPNPGKVRRRLDRLWAAQRRTYDLWPEYARHYAPPRGRSWNPAAYSSVQDQFPLVYGIGEYGLPSNAPASRQARAKQLKGYLMVFDQLMANYFSQLAFLRHLFSITTGGGSTYAWQSLEHIVPDAAPLLRPDYREGLERLVAADDPVAARQSAILDLLLSLYAESLTAPAHAACSCGGDRQQTELVEAKRALLARTVPATRDRGRGFDYLRPQPGDGIAGLEVRARIELAVLDASLHGNQPQMVADPGDADFGRRLTADETTAVERDFLPITPGSADIDGADDHGAPLTGRRITAALWPALADARRYRIGLLYRDGAVCLTCRDNDGVWWLLGEHSGVAEAIAAADRLIRAAGGRHTQLTIVEWTLLRYAMHGPWDEWQTGGQGHGNHRGTGGTFSFRVSAVLAVHEDERRDAGWRSGAEAILRANVPAHIVLDCLFLDHRRLRRFRRLYEAWAEALRAGPPGRRAETSRRLAHFLDEAAPRPVPTPAPAPSAAPPPTATPAPTSTPSPAPDPTPEPEPPPIEPAAEPMPMPAATAQTTSETRQQVRFPPRRAPAPGVTPAPEQAPEPSEPTPDAPPERRWWQFWRRSKATPPPPTKPPAPPDQTAADSPDRRTASLAGRVVAATPGAAGFDTDTVLTAATARAFAADGFQFAIRYLSRDAIQAGGDLTDAEAEDILQAGLALMAVQHVAPAGWTPSGKLGRRYGLYAAINARRVGLPSGVTLWLDLEGVAAGTPADRIIDYCDTWADVVTDAGYVAGLYVGADCGLTGEQIATTRTRYFWRSGSTVPDVPGRGYCLLQTIAANTSLDGVAYDDDAVQTDRTGNTPFWLTRAPPAATPPEEDSP</sequence>
<evidence type="ECO:0000256" key="1">
    <source>
        <dbReference type="SAM" id="MobiDB-lite"/>
    </source>
</evidence>
<proteinExistence type="predicted"/>
<organism evidence="3 4">
    <name type="scientific">Azospirillum lipoferum</name>
    <dbReference type="NCBI Taxonomy" id="193"/>
    <lineage>
        <taxon>Bacteria</taxon>
        <taxon>Pseudomonadati</taxon>
        <taxon>Pseudomonadota</taxon>
        <taxon>Alphaproteobacteria</taxon>
        <taxon>Rhodospirillales</taxon>
        <taxon>Azospirillaceae</taxon>
        <taxon>Azospirillum</taxon>
    </lineage>
</organism>
<feature type="compositionally biased region" description="Pro residues" evidence="1">
    <location>
        <begin position="926"/>
        <end position="937"/>
    </location>
</feature>
<dbReference type="AlphaFoldDB" id="A0A5A9GHJ5"/>
<dbReference type="EMBL" id="VTTN01000014">
    <property type="protein sequence ID" value="KAA0592739.1"/>
    <property type="molecule type" value="Genomic_DNA"/>
</dbReference>
<dbReference type="OrthoDB" id="8263000at2"/>
<accession>A0A5A9GHJ5</accession>
<dbReference type="PRINTS" id="PR01217">
    <property type="entry name" value="PRICHEXTENSN"/>
</dbReference>
<evidence type="ECO:0000313" key="4">
    <source>
        <dbReference type="Proteomes" id="UP000324927"/>
    </source>
</evidence>
<dbReference type="RefSeq" id="WP_149234106.1">
    <property type="nucleotide sequence ID" value="NZ_JALJXJ010000017.1"/>
</dbReference>